<evidence type="ECO:0000313" key="4">
    <source>
        <dbReference type="EMBL" id="CAL4911168.1"/>
    </source>
</evidence>
<evidence type="ECO:0000259" key="3">
    <source>
        <dbReference type="Pfam" id="PF13968"/>
    </source>
</evidence>
<dbReference type="Pfam" id="PF13968">
    <property type="entry name" value="DUF4220"/>
    <property type="match status" value="1"/>
</dbReference>
<evidence type="ECO:0000256" key="1">
    <source>
        <dbReference type="SAM" id="Phobius"/>
    </source>
</evidence>
<feature type="domain" description="DUF4220" evidence="3">
    <location>
        <begin position="135"/>
        <end position="380"/>
    </location>
</feature>
<protein>
    <recommendedName>
        <fullName evidence="3">DUF4220 domain-containing protein</fullName>
    </recommendedName>
</protein>
<evidence type="ECO:0000313" key="6">
    <source>
        <dbReference type="Proteomes" id="UP001497457"/>
    </source>
</evidence>
<name>A0ABC8WJR3_9POAL</name>
<keyword evidence="6" id="KW-1185">Reference proteome</keyword>
<organism evidence="5 6">
    <name type="scientific">Urochloa decumbens</name>
    <dbReference type="NCBI Taxonomy" id="240449"/>
    <lineage>
        <taxon>Eukaryota</taxon>
        <taxon>Viridiplantae</taxon>
        <taxon>Streptophyta</taxon>
        <taxon>Embryophyta</taxon>
        <taxon>Tracheophyta</taxon>
        <taxon>Spermatophyta</taxon>
        <taxon>Magnoliopsida</taxon>
        <taxon>Liliopsida</taxon>
        <taxon>Poales</taxon>
        <taxon>Poaceae</taxon>
        <taxon>PACMAD clade</taxon>
        <taxon>Panicoideae</taxon>
        <taxon>Panicodae</taxon>
        <taxon>Paniceae</taxon>
        <taxon>Melinidinae</taxon>
        <taxon>Urochloa</taxon>
    </lineage>
</organism>
<evidence type="ECO:0000256" key="2">
    <source>
        <dbReference type="SAM" id="SignalP"/>
    </source>
</evidence>
<dbReference type="EMBL" id="OZ075122">
    <property type="protein sequence ID" value="CAL4911168.1"/>
    <property type="molecule type" value="Genomic_DNA"/>
</dbReference>
<dbReference type="Pfam" id="PF04578">
    <property type="entry name" value="DUF594"/>
    <property type="match status" value="1"/>
</dbReference>
<keyword evidence="1" id="KW-1133">Transmembrane helix</keyword>
<feature type="chain" id="PRO_5044721167" description="DUF4220 domain-containing protein" evidence="2">
    <location>
        <begin position="23"/>
        <end position="666"/>
    </location>
</feature>
<sequence>MEIAYVLVLLGVLLLCCQLVLCRLPRFCRCSSHWLFLRAVEVASYLPNFLGSVALTAMPKEHSAALWMLYLIALNNSMVAYDPEDAILYLPTFWNIGFFIFRALSAAIHAGLGAAAYFCVAAMTCASAACAVIVTQQRSASMLYSEEIAQHMWEQKHVRQGAADWDASTLKGYRYKVELEAERTLDEIFAQGDDLKDLCLSFALFQLLFCTYRGIQCYDWEEAGHPKTRSLVLEGLLQQQGDDDDGYARGFRVVQVELGFLYDHIHGGYVLSRSRASRYIYISLKFAMAAFMYVAGTVIYTRSVHDSYGFMAPLLLHGVFDLLQIIFYCGSDRQMVSYRSNPNAWHHICLRRFMQLARYAKRLDRWNLYWQDLLGQYSLLLAANNPAAPATTGCCSLSFFNWKTTTSLFSHSEQESAPETLPPCLKVSIARTLKSLTEPGDSMSLPPSLQEVQNFPGVEGKDKIETILKWHIATCYCEMYLENHDDDQLDVGSERYQVAKLLSRYCAYLVAFRPELLPCTDSTTTRRTFKRVLDDTASRVRDDNGRPLSLGDTLQLLDDLMSDNTVSALLRHGLHLGQQLICDIQDRQQLWANLARIWVKLILWVAPQPSQDATCAKNHAKYLAQGGEFVTHLWAMLSHAGILEQSSWPSCISGGQVTPWVYPINN</sequence>
<feature type="transmembrane region" description="Helical" evidence="1">
    <location>
        <begin position="88"/>
        <end position="108"/>
    </location>
</feature>
<keyword evidence="1" id="KW-0472">Membrane</keyword>
<proteinExistence type="predicted"/>
<feature type="signal peptide" evidence="2">
    <location>
        <begin position="1"/>
        <end position="22"/>
    </location>
</feature>
<dbReference type="AlphaFoldDB" id="A0ABC8WJR3"/>
<feature type="transmembrane region" description="Helical" evidence="1">
    <location>
        <begin position="279"/>
        <end position="301"/>
    </location>
</feature>
<dbReference type="InterPro" id="IPR007658">
    <property type="entry name" value="DUF594"/>
</dbReference>
<dbReference type="InterPro" id="IPR025315">
    <property type="entry name" value="DUF4220"/>
</dbReference>
<dbReference type="Proteomes" id="UP001497457">
    <property type="component" value="Chromosome 12b"/>
</dbReference>
<dbReference type="EMBL" id="OZ075122">
    <property type="protein sequence ID" value="CAL4911172.1"/>
    <property type="molecule type" value="Genomic_DNA"/>
</dbReference>
<feature type="transmembrane region" description="Helical" evidence="1">
    <location>
        <begin position="114"/>
        <end position="134"/>
    </location>
</feature>
<accession>A0ABC8WJR3</accession>
<gene>
    <name evidence="4" type="ORF">URODEC1_LOCUS14825</name>
    <name evidence="5" type="ORF">URODEC1_LOCUS14827</name>
</gene>
<evidence type="ECO:0000313" key="5">
    <source>
        <dbReference type="EMBL" id="CAL4911172.1"/>
    </source>
</evidence>
<feature type="transmembrane region" description="Helical" evidence="1">
    <location>
        <begin position="64"/>
        <end position="81"/>
    </location>
</feature>
<keyword evidence="1" id="KW-0812">Transmembrane</keyword>
<dbReference type="PANTHER" id="PTHR31325">
    <property type="entry name" value="OS01G0798800 PROTEIN-RELATED"/>
    <property type="match status" value="1"/>
</dbReference>
<reference evidence="5 6" key="1">
    <citation type="submission" date="2024-10" db="EMBL/GenBank/DDBJ databases">
        <authorList>
            <person name="Ryan C."/>
        </authorList>
    </citation>
    <scope>NUCLEOTIDE SEQUENCE [LARGE SCALE GENOMIC DNA]</scope>
</reference>
<keyword evidence="2" id="KW-0732">Signal</keyword>